<dbReference type="EMBL" id="CAKZ01000015">
    <property type="protein sequence ID" value="CCJ79634.1"/>
    <property type="molecule type" value="Genomic_DNA"/>
</dbReference>
<dbReference type="InterPro" id="IPR010982">
    <property type="entry name" value="Lambda_DNA-bd_dom_sf"/>
</dbReference>
<dbReference type="InterPro" id="IPR032499">
    <property type="entry name" value="Phage_CI_C"/>
</dbReference>
<dbReference type="Pfam" id="PF16452">
    <property type="entry name" value="Phage_CI_C"/>
    <property type="match status" value="1"/>
</dbReference>
<evidence type="ECO:0000313" key="3">
    <source>
        <dbReference type="EMBL" id="CCJ79634.1"/>
    </source>
</evidence>
<dbReference type="Gene3D" id="2.10.109.10">
    <property type="entry name" value="Umud Fragment, subunit A"/>
    <property type="match status" value="1"/>
</dbReference>
<accession>A0ABP1W3G3</accession>
<evidence type="ECO:0000313" key="4">
    <source>
        <dbReference type="Proteomes" id="UP000009342"/>
    </source>
</evidence>
<protein>
    <submittedName>
        <fullName evidence="3">Repressor protein</fullName>
    </submittedName>
</protein>
<feature type="domain" description="Bacteriophage CI repressor N-terminal" evidence="1">
    <location>
        <begin position="127"/>
        <end position="188"/>
    </location>
</feature>
<dbReference type="Pfam" id="PF07022">
    <property type="entry name" value="Phage_CI_repr"/>
    <property type="match status" value="1"/>
</dbReference>
<sequence length="305" mass="34041">MILWLHFWSNSYASDLVPVTARANSNAYAVTKSFERNPSCIVIFGMAYTQYWAFSFVCCSAYTHKAKSPICCHLCHPVATIVNQPHSTHSIVYIRNNAKTIAHVVVCQPLRTTKMTTYNIKTGAREAVERICEAYGFTSRLQLSNYLGMSASALSTRIMRDNFPADLVLLCALETGASIYWLTTGEGVKFDPVASDIKRVSAYKIEGGNLLRQASFICDKAMLPDYKGELQIITDVKTNYFVDIADYQVTDGRFLIEYSGAKSVKDVSLLPGNKLRIDWGKYPIDCEVADVNLLGKVVAIYMVNE</sequence>
<feature type="domain" description="Bacteriophage CI repressor C-terminal" evidence="2">
    <location>
        <begin position="200"/>
        <end position="298"/>
    </location>
</feature>
<name>A0ABP1W3G3_9ENTR</name>
<evidence type="ECO:0000259" key="2">
    <source>
        <dbReference type="Pfam" id="PF16452"/>
    </source>
</evidence>
<proteinExistence type="predicted"/>
<dbReference type="InterPro" id="IPR010744">
    <property type="entry name" value="Phage_CI_N"/>
</dbReference>
<evidence type="ECO:0000259" key="1">
    <source>
        <dbReference type="Pfam" id="PF07022"/>
    </source>
</evidence>
<dbReference type="Gene3D" id="1.10.260.40">
    <property type="entry name" value="lambda repressor-like DNA-binding domains"/>
    <property type="match status" value="1"/>
</dbReference>
<gene>
    <name evidence="3" type="ORF">BN134_340</name>
</gene>
<dbReference type="Proteomes" id="UP000009342">
    <property type="component" value="Unassembled WGS sequence"/>
</dbReference>
<organism evidence="3 4">
    <name type="scientific">Cronobacter dublinensis 1210</name>
    <dbReference type="NCBI Taxonomy" id="1208656"/>
    <lineage>
        <taxon>Bacteria</taxon>
        <taxon>Pseudomonadati</taxon>
        <taxon>Pseudomonadota</taxon>
        <taxon>Gammaproteobacteria</taxon>
        <taxon>Enterobacterales</taxon>
        <taxon>Enterobacteriaceae</taxon>
        <taxon>Cronobacter</taxon>
    </lineage>
</organism>
<comment type="caution">
    <text evidence="3">The sequence shown here is derived from an EMBL/GenBank/DDBJ whole genome shotgun (WGS) entry which is preliminary data.</text>
</comment>
<keyword evidence="4" id="KW-1185">Reference proteome</keyword>
<reference evidence="4" key="1">
    <citation type="journal article" date="2012" name="PLoS ONE">
        <title>Comparative analysis of genome sequences covering the seven cronobacter species.</title>
        <authorList>
            <person name="Joseph S."/>
            <person name="Desai P."/>
            <person name="Ji Y."/>
            <person name="Cummings C.A."/>
            <person name="Shih R."/>
            <person name="Degoricija L."/>
            <person name="Rico A."/>
            <person name="Brzoska P."/>
            <person name="Hamby S.E."/>
            <person name="Masood N."/>
            <person name="Hariri S."/>
            <person name="Sonbol H."/>
            <person name="Chuzhanova N."/>
            <person name="McClelland M."/>
            <person name="Furtado M.R."/>
            <person name="Forsythe S.J."/>
        </authorList>
    </citation>
    <scope>NUCLEOTIDE SEQUENCE [LARGE SCALE GENOMIC DNA]</scope>
    <source>
        <strain evidence="4">1210</strain>
    </source>
</reference>